<dbReference type="InterPro" id="IPR011641">
    <property type="entry name" value="Tyr-kin_ephrin_A/B_rcpt-like"/>
</dbReference>
<keyword evidence="5" id="KW-1015">Disulfide bond</keyword>
<evidence type="ECO:0000259" key="8">
    <source>
        <dbReference type="PROSITE" id="PS50011"/>
    </source>
</evidence>
<keyword evidence="7" id="KW-0732">Signal</keyword>
<evidence type="ECO:0000256" key="5">
    <source>
        <dbReference type="PROSITE-ProRule" id="PRU00076"/>
    </source>
</evidence>
<feature type="domain" description="Protein kinase" evidence="8">
    <location>
        <begin position="633"/>
        <end position="908"/>
    </location>
</feature>
<dbReference type="InterPro" id="IPR001245">
    <property type="entry name" value="Ser-Thr/Tyr_kinase_cat_dom"/>
</dbReference>
<dbReference type="Gene3D" id="2.120.10.80">
    <property type="entry name" value="Kelch-type beta propeller"/>
    <property type="match status" value="2"/>
</dbReference>
<organism evidence="11">
    <name type="scientific">Salpingoeca rosetta (strain ATCC 50818 / BSB-021)</name>
    <dbReference type="NCBI Taxonomy" id="946362"/>
    <lineage>
        <taxon>Eukaryota</taxon>
        <taxon>Choanoflagellata</taxon>
        <taxon>Craspedida</taxon>
        <taxon>Salpingoecidae</taxon>
        <taxon>Salpingoeca</taxon>
    </lineage>
</organism>
<dbReference type="InterPro" id="IPR011009">
    <property type="entry name" value="Kinase-like_dom_sf"/>
</dbReference>
<feature type="signal peptide" evidence="7">
    <location>
        <begin position="1"/>
        <end position="35"/>
    </location>
</feature>
<dbReference type="PROSITE" id="PS50026">
    <property type="entry name" value="EGF_3"/>
    <property type="match status" value="1"/>
</dbReference>
<dbReference type="SMART" id="SM01411">
    <property type="entry name" value="Ephrin_rec_like"/>
    <property type="match status" value="1"/>
</dbReference>
<comment type="caution">
    <text evidence="5">Lacks conserved residue(s) required for the propagation of feature annotation.</text>
</comment>
<gene>
    <name evidence="10" type="ORF">PTSG_13073</name>
</gene>
<dbReference type="SMART" id="SM00220">
    <property type="entry name" value="S_TKc"/>
    <property type="match status" value="1"/>
</dbReference>
<keyword evidence="11" id="KW-1185">Reference proteome</keyword>
<dbReference type="SUPFAM" id="SSF117281">
    <property type="entry name" value="Kelch motif"/>
    <property type="match status" value="1"/>
</dbReference>
<keyword evidence="3 10" id="KW-0418">Kinase</keyword>
<dbReference type="AlphaFoldDB" id="F2URU7"/>
<dbReference type="KEGG" id="sre:PTSG_13073"/>
<feature type="chain" id="PRO_5003291370" evidence="7">
    <location>
        <begin position="36"/>
        <end position="912"/>
    </location>
</feature>
<dbReference type="GO" id="GO:0005524">
    <property type="term" value="F:ATP binding"/>
    <property type="evidence" value="ECO:0007669"/>
    <property type="project" value="UniProtKB-KW"/>
</dbReference>
<evidence type="ECO:0000259" key="9">
    <source>
        <dbReference type="PROSITE" id="PS50026"/>
    </source>
</evidence>
<dbReference type="EMBL" id="GL832992">
    <property type="protein sequence ID" value="EGD80352.1"/>
    <property type="molecule type" value="Genomic_DNA"/>
</dbReference>
<keyword evidence="2" id="KW-0547">Nucleotide-binding</keyword>
<evidence type="ECO:0000313" key="10">
    <source>
        <dbReference type="EMBL" id="EGD80352.1"/>
    </source>
</evidence>
<keyword evidence="6" id="KW-0812">Transmembrane</keyword>
<dbReference type="GO" id="GO:0004674">
    <property type="term" value="F:protein serine/threonine kinase activity"/>
    <property type="evidence" value="ECO:0007669"/>
    <property type="project" value="TreeGrafter"/>
</dbReference>
<keyword evidence="1" id="KW-0808">Transferase</keyword>
<reference evidence="10" key="1">
    <citation type="submission" date="2009-08" db="EMBL/GenBank/DDBJ databases">
        <title>Annotation of Salpingoeca rosetta.</title>
        <authorList>
            <consortium name="The Broad Institute Genome Sequencing Platform"/>
            <person name="Russ C."/>
            <person name="Cuomo C."/>
            <person name="Burger G."/>
            <person name="Gray M.W."/>
            <person name="Holland P.W.H."/>
            <person name="King N."/>
            <person name="Lang F.B.F."/>
            <person name="Roger A.J."/>
            <person name="Ruiz-Trillo I."/>
            <person name="Young S.K."/>
            <person name="Zeng Q."/>
            <person name="Gargeya S."/>
            <person name="Alvarado L."/>
            <person name="Berlin A."/>
            <person name="Chapman S.B."/>
            <person name="Chen Z."/>
            <person name="Freedman E."/>
            <person name="Gellesch M."/>
            <person name="Goldberg J."/>
            <person name="Griggs A."/>
            <person name="Gujja S."/>
            <person name="Heilman E."/>
            <person name="Heiman D."/>
            <person name="Howarth C."/>
            <person name="Mehta T."/>
            <person name="Neiman D."/>
            <person name="Pearson M."/>
            <person name="Roberts A."/>
            <person name="Saif S."/>
            <person name="Shea T."/>
            <person name="Shenoy N."/>
            <person name="Sisk P."/>
            <person name="Stolte C."/>
            <person name="Sykes S."/>
            <person name="White J."/>
            <person name="Yandava C."/>
            <person name="Haas B."/>
            <person name="Nusbaum C."/>
            <person name="Birren B."/>
        </authorList>
    </citation>
    <scope>NUCLEOTIDE SEQUENCE [LARGE SCALE GENOMIC DNA]</scope>
    <source>
        <strain evidence="10">ATCC 50818</strain>
    </source>
</reference>
<feature type="disulfide bond" evidence="5">
    <location>
        <begin position="553"/>
        <end position="562"/>
    </location>
</feature>
<dbReference type="Proteomes" id="UP000007799">
    <property type="component" value="Unassembled WGS sequence"/>
</dbReference>
<dbReference type="SUPFAM" id="SSF56112">
    <property type="entry name" value="Protein kinase-like (PK-like)"/>
    <property type="match status" value="1"/>
</dbReference>
<dbReference type="PROSITE" id="PS00108">
    <property type="entry name" value="PROTEIN_KINASE_ST"/>
    <property type="match status" value="1"/>
</dbReference>
<proteinExistence type="predicted"/>
<dbReference type="Gene3D" id="1.10.510.10">
    <property type="entry name" value="Transferase(Phosphotransferase) domain 1"/>
    <property type="match status" value="1"/>
</dbReference>
<dbReference type="Pfam" id="PF24681">
    <property type="entry name" value="Kelch_KLHDC2_KLHL20_DRC7"/>
    <property type="match status" value="1"/>
</dbReference>
<dbReference type="CDD" id="cd00054">
    <property type="entry name" value="EGF_CA"/>
    <property type="match status" value="1"/>
</dbReference>
<evidence type="ECO:0000256" key="6">
    <source>
        <dbReference type="SAM" id="Phobius"/>
    </source>
</evidence>
<dbReference type="PROSITE" id="PS00022">
    <property type="entry name" value="EGF_1"/>
    <property type="match status" value="1"/>
</dbReference>
<evidence type="ECO:0000256" key="2">
    <source>
        <dbReference type="ARBA" id="ARBA00022741"/>
    </source>
</evidence>
<dbReference type="Pfam" id="PF07714">
    <property type="entry name" value="PK_Tyr_Ser-Thr"/>
    <property type="match status" value="1"/>
</dbReference>
<dbReference type="InterPro" id="IPR000719">
    <property type="entry name" value="Prot_kinase_dom"/>
</dbReference>
<dbReference type="GeneID" id="16068668"/>
<keyword evidence="6" id="KW-0472">Membrane</keyword>
<protein>
    <submittedName>
        <fullName evidence="10">TKL/DICTY4/DRK protein kinase</fullName>
    </submittedName>
</protein>
<dbReference type="RefSeq" id="XP_004988142.1">
    <property type="nucleotide sequence ID" value="XM_004988085.1"/>
</dbReference>
<accession>F2URU7</accession>
<evidence type="ECO:0000256" key="1">
    <source>
        <dbReference type="ARBA" id="ARBA00022679"/>
    </source>
</evidence>
<dbReference type="OrthoDB" id="339325at2759"/>
<feature type="transmembrane region" description="Helical" evidence="6">
    <location>
        <begin position="566"/>
        <end position="591"/>
    </location>
</feature>
<evidence type="ECO:0000313" key="11">
    <source>
        <dbReference type="Proteomes" id="UP000007799"/>
    </source>
</evidence>
<dbReference type="PROSITE" id="PS50011">
    <property type="entry name" value="PROTEIN_KINASE_DOM"/>
    <property type="match status" value="1"/>
</dbReference>
<keyword evidence="4" id="KW-0067">ATP-binding</keyword>
<dbReference type="CDD" id="cd13999">
    <property type="entry name" value="STKc_MAP3K-like"/>
    <property type="match status" value="1"/>
</dbReference>
<evidence type="ECO:0000256" key="4">
    <source>
        <dbReference type="ARBA" id="ARBA00022840"/>
    </source>
</evidence>
<dbReference type="PANTHER" id="PTHR44329">
    <property type="entry name" value="SERINE/THREONINE-PROTEIN KINASE TNNI3K-RELATED"/>
    <property type="match status" value="1"/>
</dbReference>
<keyword evidence="6" id="KW-1133">Transmembrane helix</keyword>
<dbReference type="InParanoid" id="F2URU7"/>
<name>F2URU7_SALR5</name>
<dbReference type="PRINTS" id="PR00109">
    <property type="entry name" value="TYRKINASE"/>
</dbReference>
<dbReference type="Pfam" id="PF07699">
    <property type="entry name" value="Ephrin_rec_like"/>
    <property type="match status" value="1"/>
</dbReference>
<dbReference type="eggNOG" id="KOG0192">
    <property type="taxonomic scope" value="Eukaryota"/>
</dbReference>
<sequence>MHRGLAPPGVLTPTFAVRVLLVLVLCSCCCSPASAQQELSVGNINNVFRAVPASGIVPPASTFHATAVLKLDTTSAFNRQASGDEEVMVLFGGYELNDIRYSTRNALNTTYLFSARTPPVWIDCQAPVAPQGRAFHVMETLTAADGNERVVLHGGLAGDLQTHFASTWVLDIAGNQCEWQEIETSGSPGQRAAHGSAEVNDRMYVFGGCRQFVAQRRALLVLCEVESLLNDLWQFDLLTRTWTEIPLMGDAFPPPRSSPMLAVVNATVSPAPRPRARHLAHLVDVDGQAAMVVYGGFVHGQIRGLRSLGDMWAFYPDNSTWEDWTPRPINASLSQGLFSLDSIGEAGGVLEYNVTTVGGGVATLMWPQRRSSVCLFGSRQKFVFFGGNTEGFDLAEAWEYDVAVRRWMLLDTEPGSGLLQRQLARSGHSCLLIDDPNEGSRALVFGGEGASRLNNDVVVFRPTCNYGTGASGAFFINSCRQCAQGTFSTAITSDNPDDDSQACESCPFLTTTPGDGAKTVEECSICAPNACEGKRSTCVVQAANGRPTYTCQCAFGRSGTRCEVQWGLGVLLGVLLALLLAVVIFFVVRWYRSEVNEIKHISEHQAKELELTGHELHELRRVFEIPYTQVDKRNRIDKECEGNFGAVYFGYYSGRPVAIKMLKETLTSCRDPLAREDFQREVKVMRELRDANIVFFYGAGYEPDGTPFLVTEYMARGSLQQIILNPTERLDWRLRYRFALDAAQGMLFLHSKTPPLLHRDLKSANLLVAEDWTVKVADFGTARLSEHLTGVSAEEQDYQQSLLHSQSEGAVGTICWCAPEVLSDEHYSLPSDVYSFGIVMFEIASREEPFKELKSYAQVKGAVLRGQRPALPSNCPVKFGLLMQQCWNQDPYARPQFYQVRKRLLEMLEGEP</sequence>
<dbReference type="STRING" id="946362.F2URU7"/>
<dbReference type="InterPro" id="IPR008271">
    <property type="entry name" value="Ser/Thr_kinase_AS"/>
</dbReference>
<dbReference type="InterPro" id="IPR015915">
    <property type="entry name" value="Kelch-typ_b-propeller"/>
</dbReference>
<keyword evidence="5" id="KW-0245">EGF-like domain</keyword>
<dbReference type="InterPro" id="IPR000742">
    <property type="entry name" value="EGF"/>
</dbReference>
<evidence type="ECO:0000256" key="3">
    <source>
        <dbReference type="ARBA" id="ARBA00022777"/>
    </source>
</evidence>
<feature type="domain" description="EGF-like" evidence="9">
    <location>
        <begin position="524"/>
        <end position="563"/>
    </location>
</feature>
<dbReference type="InterPro" id="IPR051681">
    <property type="entry name" value="Ser/Thr_Kinases-Pseudokinases"/>
</dbReference>
<evidence type="ECO:0000256" key="7">
    <source>
        <dbReference type="SAM" id="SignalP"/>
    </source>
</evidence>
<dbReference type="PANTHER" id="PTHR44329:SF288">
    <property type="entry name" value="MITOGEN-ACTIVATED PROTEIN KINASE KINASE KINASE 20"/>
    <property type="match status" value="1"/>
</dbReference>